<keyword evidence="2" id="KW-1185">Reference proteome</keyword>
<proteinExistence type="predicted"/>
<gene>
    <name evidence="1" type="ORF">JI435_410180</name>
</gene>
<dbReference type="VEuPathDB" id="FungiDB:JI435_410180"/>
<dbReference type="EMBL" id="CP069029">
    <property type="protein sequence ID" value="QRC97143.1"/>
    <property type="molecule type" value="Genomic_DNA"/>
</dbReference>
<protein>
    <submittedName>
        <fullName evidence="1">Uncharacterized protein</fullName>
    </submittedName>
</protein>
<sequence length="52" mass="5871">MAFIGTFCCWFVGPTYAPCHKMKGQGMAIEDSVEMSKRSLYLLSLIPTISFY</sequence>
<evidence type="ECO:0000313" key="2">
    <source>
        <dbReference type="Proteomes" id="UP000663193"/>
    </source>
</evidence>
<name>A0A7U2F3V7_PHANO</name>
<evidence type="ECO:0000313" key="1">
    <source>
        <dbReference type="EMBL" id="QRC97143.1"/>
    </source>
</evidence>
<dbReference type="AlphaFoldDB" id="A0A7U2F3V7"/>
<organism evidence="1 2">
    <name type="scientific">Phaeosphaeria nodorum (strain SN15 / ATCC MYA-4574 / FGSC 10173)</name>
    <name type="common">Glume blotch fungus</name>
    <name type="synonym">Parastagonospora nodorum</name>
    <dbReference type="NCBI Taxonomy" id="321614"/>
    <lineage>
        <taxon>Eukaryota</taxon>
        <taxon>Fungi</taxon>
        <taxon>Dikarya</taxon>
        <taxon>Ascomycota</taxon>
        <taxon>Pezizomycotina</taxon>
        <taxon>Dothideomycetes</taxon>
        <taxon>Pleosporomycetidae</taxon>
        <taxon>Pleosporales</taxon>
        <taxon>Pleosporineae</taxon>
        <taxon>Phaeosphaeriaceae</taxon>
        <taxon>Parastagonospora</taxon>
    </lineage>
</organism>
<accession>A0A7U2F3V7</accession>
<reference evidence="2" key="1">
    <citation type="journal article" date="2021" name="BMC Genomics">
        <title>Chromosome-level genome assembly and manually-curated proteome of model necrotroph Parastagonospora nodorum Sn15 reveals a genome-wide trove of candidate effector homologs, and redundancy of virulence-related functions within an accessory chromosome.</title>
        <authorList>
            <person name="Bertazzoni S."/>
            <person name="Jones D.A.B."/>
            <person name="Phan H.T."/>
            <person name="Tan K.-C."/>
            <person name="Hane J.K."/>
        </authorList>
    </citation>
    <scope>NUCLEOTIDE SEQUENCE [LARGE SCALE GENOMIC DNA]</scope>
    <source>
        <strain evidence="2">SN15 / ATCC MYA-4574 / FGSC 10173)</strain>
    </source>
</reference>
<dbReference type="Proteomes" id="UP000663193">
    <property type="component" value="Chromosome 7"/>
</dbReference>